<accession>A0A816EHM2</accession>
<proteinExistence type="predicted"/>
<organism evidence="2 5">
    <name type="scientific">Didymodactylos carnosus</name>
    <dbReference type="NCBI Taxonomy" id="1234261"/>
    <lineage>
        <taxon>Eukaryota</taxon>
        <taxon>Metazoa</taxon>
        <taxon>Spiralia</taxon>
        <taxon>Gnathifera</taxon>
        <taxon>Rotifera</taxon>
        <taxon>Eurotatoria</taxon>
        <taxon>Bdelloidea</taxon>
        <taxon>Philodinida</taxon>
        <taxon>Philodinidae</taxon>
        <taxon>Didymodactylos</taxon>
    </lineage>
</organism>
<dbReference type="EMBL" id="CAJNOQ010049666">
    <property type="protein sequence ID" value="CAF1646828.1"/>
    <property type="molecule type" value="Genomic_DNA"/>
</dbReference>
<protein>
    <submittedName>
        <fullName evidence="2">Uncharacterized protein</fullName>
    </submittedName>
</protein>
<dbReference type="Proteomes" id="UP000663829">
    <property type="component" value="Unassembled WGS sequence"/>
</dbReference>
<dbReference type="Proteomes" id="UP000677228">
    <property type="component" value="Unassembled WGS sequence"/>
</dbReference>
<dbReference type="EMBL" id="CAJNOK010009090">
    <property type="protein sequence ID" value="CAF1080723.1"/>
    <property type="molecule type" value="Genomic_DNA"/>
</dbReference>
<evidence type="ECO:0000313" key="3">
    <source>
        <dbReference type="EMBL" id="CAF3843736.1"/>
    </source>
</evidence>
<dbReference type="OrthoDB" id="6612379at2759"/>
<evidence type="ECO:0000313" key="5">
    <source>
        <dbReference type="Proteomes" id="UP000663829"/>
    </source>
</evidence>
<keyword evidence="5" id="KW-1185">Reference proteome</keyword>
<dbReference type="Proteomes" id="UP000681722">
    <property type="component" value="Unassembled WGS sequence"/>
</dbReference>
<sequence length="197" mass="23220">METNKGKPIFVHNGYSYIINKTLEIKQYGLKTDAEFAHQVRLLPALSSLPVQDVIATLQEIKQQFPIQAGPVIQYFEQTYIGVRNHLSRPRKLPQFSLDLWNTHHNTLQGYHRTNNIIEDWHNRLSSLIDCSHPNYWSFSKSLKKEQIYADDELIQAEAASRQQLNKKQERYNKRLPKNILNERQQILKKFQNSHLI</sequence>
<comment type="caution">
    <text evidence="2">The sequence shown here is derived from an EMBL/GenBank/DDBJ whole genome shotgun (WGS) entry which is preliminary data.</text>
</comment>
<evidence type="ECO:0000313" key="4">
    <source>
        <dbReference type="EMBL" id="CAF4567499.1"/>
    </source>
</evidence>
<dbReference type="EMBL" id="CAJOBC010119498">
    <property type="protein sequence ID" value="CAF4567499.1"/>
    <property type="molecule type" value="Genomic_DNA"/>
</dbReference>
<name>A0A816EHM2_9BILA</name>
<dbReference type="AlphaFoldDB" id="A0A816EHM2"/>
<evidence type="ECO:0000313" key="2">
    <source>
        <dbReference type="EMBL" id="CAF1646828.1"/>
    </source>
</evidence>
<gene>
    <name evidence="2" type="ORF">GPM918_LOCUS45275</name>
    <name evidence="1" type="ORF">OVA965_LOCUS18348</name>
    <name evidence="4" type="ORF">SRO942_LOCUS47632</name>
    <name evidence="3" type="ORF">TMI583_LOCUS18359</name>
</gene>
<dbReference type="EMBL" id="CAJOBA010009105">
    <property type="protein sequence ID" value="CAF3843736.1"/>
    <property type="molecule type" value="Genomic_DNA"/>
</dbReference>
<dbReference type="Proteomes" id="UP000682733">
    <property type="component" value="Unassembled WGS sequence"/>
</dbReference>
<evidence type="ECO:0000313" key="1">
    <source>
        <dbReference type="EMBL" id="CAF1080723.1"/>
    </source>
</evidence>
<reference evidence="2" key="1">
    <citation type="submission" date="2021-02" db="EMBL/GenBank/DDBJ databases">
        <authorList>
            <person name="Nowell W R."/>
        </authorList>
    </citation>
    <scope>NUCLEOTIDE SEQUENCE</scope>
</reference>